<organism evidence="1 2">
    <name type="scientific">Enterococcus quebecensis</name>
    <dbReference type="NCBI Taxonomy" id="903983"/>
    <lineage>
        <taxon>Bacteria</taxon>
        <taxon>Bacillati</taxon>
        <taxon>Bacillota</taxon>
        <taxon>Bacilli</taxon>
        <taxon>Lactobacillales</taxon>
        <taxon>Enterococcaceae</taxon>
        <taxon>Enterococcus</taxon>
    </lineage>
</organism>
<name>A0A1E5GRC8_9ENTE</name>
<evidence type="ECO:0000313" key="2">
    <source>
        <dbReference type="Proteomes" id="UP000094764"/>
    </source>
</evidence>
<keyword evidence="2" id="KW-1185">Reference proteome</keyword>
<protein>
    <submittedName>
        <fullName evidence="1">Uncharacterized protein</fullName>
    </submittedName>
</protein>
<dbReference type="Proteomes" id="UP000094764">
    <property type="component" value="Unassembled WGS sequence"/>
</dbReference>
<reference evidence="2" key="1">
    <citation type="submission" date="2016-09" db="EMBL/GenBank/DDBJ databases">
        <authorList>
            <person name="Gulvik C.A."/>
        </authorList>
    </citation>
    <scope>NUCLEOTIDE SEQUENCE [LARGE SCALE GENOMIC DNA]</scope>
    <source>
        <strain evidence="2">LMG 26306</strain>
    </source>
</reference>
<proteinExistence type="predicted"/>
<accession>A0A1E5GRC8</accession>
<dbReference type="AlphaFoldDB" id="A0A1E5GRC8"/>
<dbReference type="STRING" id="903983.BCR23_10455"/>
<gene>
    <name evidence="1" type="ORF">BCR23_10455</name>
</gene>
<evidence type="ECO:0000313" key="1">
    <source>
        <dbReference type="EMBL" id="OEG15247.1"/>
    </source>
</evidence>
<dbReference type="RefSeq" id="WP_069635736.1">
    <property type="nucleotide sequence ID" value="NZ_JXKZ01000005.1"/>
</dbReference>
<dbReference type="EMBL" id="MIKB01000016">
    <property type="protein sequence ID" value="OEG15247.1"/>
    <property type="molecule type" value="Genomic_DNA"/>
</dbReference>
<sequence>MATEKEYNEASDMVYWLDSKHENYDPSITEGSFQNIGGHKYQILKIKTEPSNGMQAMAIASLDSNGYPDTTQLGWCPGQADSAQEFVDWIELTYPFVRSTCTSN</sequence>
<comment type="caution">
    <text evidence="1">The sequence shown here is derived from an EMBL/GenBank/DDBJ whole genome shotgun (WGS) entry which is preliminary data.</text>
</comment>